<feature type="active site" evidence="6">
    <location>
        <position position="75"/>
    </location>
</feature>
<dbReference type="PRINTS" id="PR00105">
    <property type="entry name" value="C5METTRFRASE"/>
</dbReference>
<dbReference type="OrthoDB" id="9813719at2"/>
<dbReference type="Gene3D" id="3.90.120.10">
    <property type="entry name" value="DNA Methylase, subunit A, domain 2"/>
    <property type="match status" value="1"/>
</dbReference>
<sequence length="367" mass="41594">MKAIDLFSGCGGFSLGFIEAGFEITKAVEFDATIAKSYIHNHPNTIMFNDDIKNVDNISNFSFNEVEVIIGGPPCQGFSMAGARNRNGFIDDERNYLFKHYFNIVKLIKPKVFVMENVKGILSMKNGEIFAEIKRLFSDSSILGGDEYYLHQFIVNSSDFGLPQKRERVIIIGVLNQDLELNKIIRSTKTRINSENNSFFAKVSIRDAISNLPNPTDSGVVELQSYNTKYQEYLKNNDNRTFNHIKTNHSEKALKRMRKIGIDQNYKALSENINSVHSGSYGRLNYDGLAQTITTRFDTPSGGKFIHPEFNRTITPREAARIQGFPDSFEFIGSRTSICKQIGNAVPVKVSYFFARVVKEILNDHFN</sequence>
<reference evidence="9 10" key="1">
    <citation type="submission" date="2018-06" db="EMBL/GenBank/DDBJ databases">
        <authorList>
            <consortium name="Pathogen Informatics"/>
            <person name="Doyle S."/>
        </authorList>
    </citation>
    <scope>NUCLEOTIDE SEQUENCE [LARGE SCALE GENOMIC DNA]</scope>
    <source>
        <strain evidence="9 10">NCTC10801</strain>
    </source>
</reference>
<dbReference type="PANTHER" id="PTHR10629:SF52">
    <property type="entry name" value="DNA (CYTOSINE-5)-METHYLTRANSFERASE 1"/>
    <property type="match status" value="1"/>
</dbReference>
<dbReference type="PROSITE" id="PS00094">
    <property type="entry name" value="C5_MTASE_1"/>
    <property type="match status" value="1"/>
</dbReference>
<keyword evidence="4" id="KW-0680">Restriction system</keyword>
<protein>
    <recommendedName>
        <fullName evidence="8">Cytosine-specific methyltransferase</fullName>
        <ecNumber evidence="8">2.1.1.37</ecNumber>
    </recommendedName>
</protein>
<dbReference type="PANTHER" id="PTHR10629">
    <property type="entry name" value="CYTOSINE-SPECIFIC METHYLTRANSFERASE"/>
    <property type="match status" value="1"/>
</dbReference>
<evidence type="ECO:0000313" key="9">
    <source>
        <dbReference type="EMBL" id="SUT89357.1"/>
    </source>
</evidence>
<dbReference type="REBASE" id="377959">
    <property type="entry name" value="M1.Aro10801ORF909P"/>
</dbReference>
<dbReference type="GO" id="GO:0032259">
    <property type="term" value="P:methylation"/>
    <property type="evidence" value="ECO:0007669"/>
    <property type="project" value="UniProtKB-KW"/>
</dbReference>
<accession>A0A380TQN1</accession>
<dbReference type="PROSITE" id="PS51679">
    <property type="entry name" value="SAM_MT_C5"/>
    <property type="match status" value="1"/>
</dbReference>
<evidence type="ECO:0000256" key="6">
    <source>
        <dbReference type="PROSITE-ProRule" id="PRU01016"/>
    </source>
</evidence>
<dbReference type="EC" id="2.1.1.37" evidence="8"/>
<keyword evidence="3 6" id="KW-0949">S-adenosyl-L-methionine</keyword>
<comment type="catalytic activity">
    <reaction evidence="5 8">
        <text>a 2'-deoxycytidine in DNA + S-adenosyl-L-methionine = a 5-methyl-2'-deoxycytidine in DNA + S-adenosyl-L-homocysteine + H(+)</text>
        <dbReference type="Rhea" id="RHEA:13681"/>
        <dbReference type="Rhea" id="RHEA-COMP:11369"/>
        <dbReference type="Rhea" id="RHEA-COMP:11370"/>
        <dbReference type="ChEBI" id="CHEBI:15378"/>
        <dbReference type="ChEBI" id="CHEBI:57856"/>
        <dbReference type="ChEBI" id="CHEBI:59789"/>
        <dbReference type="ChEBI" id="CHEBI:85452"/>
        <dbReference type="ChEBI" id="CHEBI:85454"/>
        <dbReference type="EC" id="2.1.1.37"/>
    </reaction>
</comment>
<evidence type="ECO:0000256" key="7">
    <source>
        <dbReference type="RuleBase" id="RU000416"/>
    </source>
</evidence>
<evidence type="ECO:0000256" key="4">
    <source>
        <dbReference type="ARBA" id="ARBA00022747"/>
    </source>
</evidence>
<dbReference type="AlphaFoldDB" id="A0A380TQN1"/>
<dbReference type="NCBIfam" id="TIGR00675">
    <property type="entry name" value="dcm"/>
    <property type="match status" value="1"/>
</dbReference>
<keyword evidence="10" id="KW-1185">Reference proteome</keyword>
<proteinExistence type="inferred from homology"/>
<evidence type="ECO:0000256" key="8">
    <source>
        <dbReference type="RuleBase" id="RU000417"/>
    </source>
</evidence>
<gene>
    <name evidence="9" type="primary">haeIIIM</name>
    <name evidence="9" type="ORF">NCTC10801_00909</name>
</gene>
<keyword evidence="1 6" id="KW-0489">Methyltransferase</keyword>
<evidence type="ECO:0000256" key="1">
    <source>
        <dbReference type="ARBA" id="ARBA00022603"/>
    </source>
</evidence>
<organism evidence="9 10">
    <name type="scientific">[Actinobacillus] rossii</name>
    <dbReference type="NCBI Taxonomy" id="123820"/>
    <lineage>
        <taxon>Bacteria</taxon>
        <taxon>Pseudomonadati</taxon>
        <taxon>Pseudomonadota</taxon>
        <taxon>Gammaproteobacteria</taxon>
        <taxon>Pasteurellales</taxon>
        <taxon>Pasteurellaceae</taxon>
    </lineage>
</organism>
<name>A0A380TQN1_9PAST</name>
<evidence type="ECO:0000256" key="2">
    <source>
        <dbReference type="ARBA" id="ARBA00022679"/>
    </source>
</evidence>
<dbReference type="InterPro" id="IPR050390">
    <property type="entry name" value="C5-Methyltransferase"/>
</dbReference>
<evidence type="ECO:0000256" key="3">
    <source>
        <dbReference type="ARBA" id="ARBA00022691"/>
    </source>
</evidence>
<dbReference type="GO" id="GO:0009307">
    <property type="term" value="P:DNA restriction-modification system"/>
    <property type="evidence" value="ECO:0007669"/>
    <property type="project" value="UniProtKB-KW"/>
</dbReference>
<dbReference type="EMBL" id="UFRQ01000003">
    <property type="protein sequence ID" value="SUT89357.1"/>
    <property type="molecule type" value="Genomic_DNA"/>
</dbReference>
<dbReference type="GO" id="GO:0003677">
    <property type="term" value="F:DNA binding"/>
    <property type="evidence" value="ECO:0007669"/>
    <property type="project" value="TreeGrafter"/>
</dbReference>
<keyword evidence="2 6" id="KW-0808">Transferase</keyword>
<dbReference type="InterPro" id="IPR001525">
    <property type="entry name" value="C5_MeTfrase"/>
</dbReference>
<comment type="similarity">
    <text evidence="6 7">Belongs to the class I-like SAM-binding methyltransferase superfamily. C5-methyltransferase family.</text>
</comment>
<dbReference type="Pfam" id="PF00145">
    <property type="entry name" value="DNA_methylase"/>
    <property type="match status" value="1"/>
</dbReference>
<evidence type="ECO:0000256" key="5">
    <source>
        <dbReference type="ARBA" id="ARBA00047422"/>
    </source>
</evidence>
<dbReference type="GO" id="GO:0003886">
    <property type="term" value="F:DNA (cytosine-5-)-methyltransferase activity"/>
    <property type="evidence" value="ECO:0007669"/>
    <property type="project" value="UniProtKB-EC"/>
</dbReference>
<dbReference type="InterPro" id="IPR029063">
    <property type="entry name" value="SAM-dependent_MTases_sf"/>
</dbReference>
<dbReference type="InterPro" id="IPR018117">
    <property type="entry name" value="C5_DNA_meth_AS"/>
</dbReference>
<evidence type="ECO:0000313" key="10">
    <source>
        <dbReference type="Proteomes" id="UP000254649"/>
    </source>
</evidence>
<dbReference type="GO" id="GO:0044027">
    <property type="term" value="P:negative regulation of gene expression via chromosomal CpG island methylation"/>
    <property type="evidence" value="ECO:0007669"/>
    <property type="project" value="TreeGrafter"/>
</dbReference>
<dbReference type="Proteomes" id="UP000254649">
    <property type="component" value="Unassembled WGS sequence"/>
</dbReference>
<dbReference type="SUPFAM" id="SSF53335">
    <property type="entry name" value="S-adenosyl-L-methionine-dependent methyltransferases"/>
    <property type="match status" value="1"/>
</dbReference>
<dbReference type="Gene3D" id="3.40.50.150">
    <property type="entry name" value="Vaccinia Virus protein VP39"/>
    <property type="match status" value="1"/>
</dbReference>